<dbReference type="Gene3D" id="3.90.320.10">
    <property type="match status" value="1"/>
</dbReference>
<name>A0A8J7Y8J6_9EURY</name>
<keyword evidence="7" id="KW-0067">ATP-binding</keyword>
<dbReference type="InterPro" id="IPR014017">
    <property type="entry name" value="DNA_helicase_UvrD-like_C"/>
</dbReference>
<keyword evidence="9" id="KW-0234">DNA repair</keyword>
<gene>
    <name evidence="13" type="ORF">KTS45_18755</name>
</gene>
<evidence type="ECO:0000256" key="1">
    <source>
        <dbReference type="ARBA" id="ARBA00022722"/>
    </source>
</evidence>
<keyword evidence="5" id="KW-0347">Helicase</keyword>
<feature type="domain" description="PD-(D/E)XK endonuclease-like" evidence="11">
    <location>
        <begin position="274"/>
        <end position="523"/>
    </location>
</feature>
<dbReference type="PANTHER" id="PTHR11070:SF2">
    <property type="entry name" value="ATP-DEPENDENT DNA HELICASE SRS2"/>
    <property type="match status" value="1"/>
</dbReference>
<dbReference type="Proteomes" id="UP000766550">
    <property type="component" value="Unassembled WGS sequence"/>
</dbReference>
<dbReference type="InterPro" id="IPR038726">
    <property type="entry name" value="PDDEXK_AddAB-type"/>
</dbReference>
<sequence length="532" mass="60219">MSDWEDEELLPYRDFVDRLVTLREQATQSDSSYEVVDVADRHDESTVSLTTVHAAKGQEYPIVFLCDLLKQSTLPKTQHNRFIANRQRGFTLRPKASDLPFPPDVSFPTPNDDDSAWIGENRDVSGIPELTGPVWLSDARNDTGDLQYQNPLNDYVEAEQAEFWRMFYVAFTRAENHLFLGVSQLEEWIDFTDYTTWNVAFNEFMMPTGGWESDGVTVPIQGGPNDPGSLGIGVNEIPSGEPETAETITAPDLEMHLESPPSNRRETVPFRPARVSATQVHELMECQRRYQYQHIQEISASRLQVTSTAPLEVDSTEKPTPSGLSPDQWGNRVHEALERYIKDESSLKAYLRKLTDPVRETIEQIIADAEAHTTEFREATDAPDQVYAEFTVSTTLNVNGSSLRVDGDIDLLYQRKGTWYLVDYKTAARPDDEYEKLQYERQLRTYAWLLEREYDISVQEATLIYIDLESDPLCESEPVRGDLETDDFATELQDRIAGLEIASSAGLTAEPAEHRCSLCPYSATRGGPCENG</sequence>
<dbReference type="GO" id="GO:0004527">
    <property type="term" value="F:exonuclease activity"/>
    <property type="evidence" value="ECO:0007669"/>
    <property type="project" value="UniProtKB-KW"/>
</dbReference>
<evidence type="ECO:0000259" key="11">
    <source>
        <dbReference type="Pfam" id="PF12705"/>
    </source>
</evidence>
<dbReference type="GO" id="GO:0003677">
    <property type="term" value="F:DNA binding"/>
    <property type="evidence" value="ECO:0007669"/>
    <property type="project" value="UniProtKB-KW"/>
</dbReference>
<evidence type="ECO:0000259" key="12">
    <source>
        <dbReference type="Pfam" id="PF13361"/>
    </source>
</evidence>
<proteinExistence type="predicted"/>
<dbReference type="AlphaFoldDB" id="A0A8J7Y8J6"/>
<dbReference type="Pfam" id="PF13361">
    <property type="entry name" value="UvrD_C"/>
    <property type="match status" value="1"/>
</dbReference>
<dbReference type="GO" id="GO:0000725">
    <property type="term" value="P:recombinational repair"/>
    <property type="evidence" value="ECO:0007669"/>
    <property type="project" value="TreeGrafter"/>
</dbReference>
<dbReference type="Pfam" id="PF12705">
    <property type="entry name" value="PDDEXK_1"/>
    <property type="match status" value="1"/>
</dbReference>
<evidence type="ECO:0000256" key="5">
    <source>
        <dbReference type="ARBA" id="ARBA00022806"/>
    </source>
</evidence>
<evidence type="ECO:0000313" key="13">
    <source>
        <dbReference type="EMBL" id="MBV0926252.1"/>
    </source>
</evidence>
<dbReference type="GO" id="GO:0005829">
    <property type="term" value="C:cytosol"/>
    <property type="evidence" value="ECO:0007669"/>
    <property type="project" value="TreeGrafter"/>
</dbReference>
<feature type="region of interest" description="Disordered" evidence="10">
    <location>
        <begin position="306"/>
        <end position="329"/>
    </location>
</feature>
<evidence type="ECO:0000256" key="2">
    <source>
        <dbReference type="ARBA" id="ARBA00022741"/>
    </source>
</evidence>
<feature type="domain" description="UvrD-like helicase C-terminal" evidence="12">
    <location>
        <begin position="42"/>
        <end position="181"/>
    </location>
</feature>
<evidence type="ECO:0000256" key="8">
    <source>
        <dbReference type="ARBA" id="ARBA00023125"/>
    </source>
</evidence>
<keyword evidence="3" id="KW-0227">DNA damage</keyword>
<dbReference type="SUPFAM" id="SSF52980">
    <property type="entry name" value="Restriction endonuclease-like"/>
    <property type="match status" value="1"/>
</dbReference>
<evidence type="ECO:0000256" key="6">
    <source>
        <dbReference type="ARBA" id="ARBA00022839"/>
    </source>
</evidence>
<dbReference type="InterPro" id="IPR027417">
    <property type="entry name" value="P-loop_NTPase"/>
</dbReference>
<dbReference type="SUPFAM" id="SSF52540">
    <property type="entry name" value="P-loop containing nucleoside triphosphate hydrolases"/>
    <property type="match status" value="1"/>
</dbReference>
<keyword evidence="2" id="KW-0547">Nucleotide-binding</keyword>
<dbReference type="GO" id="GO:0043138">
    <property type="term" value="F:3'-5' DNA helicase activity"/>
    <property type="evidence" value="ECO:0007669"/>
    <property type="project" value="TreeGrafter"/>
</dbReference>
<evidence type="ECO:0000256" key="7">
    <source>
        <dbReference type="ARBA" id="ARBA00022840"/>
    </source>
</evidence>
<dbReference type="EMBL" id="JAHQXF010000004">
    <property type="protein sequence ID" value="MBV0926252.1"/>
    <property type="molecule type" value="Genomic_DNA"/>
</dbReference>
<keyword evidence="4" id="KW-0378">Hydrolase</keyword>
<evidence type="ECO:0000313" key="14">
    <source>
        <dbReference type="Proteomes" id="UP000766550"/>
    </source>
</evidence>
<protein>
    <submittedName>
        <fullName evidence="13">PD-(D/E)XK nuclease family protein</fullName>
    </submittedName>
</protein>
<evidence type="ECO:0000256" key="10">
    <source>
        <dbReference type="SAM" id="MobiDB-lite"/>
    </source>
</evidence>
<evidence type="ECO:0000256" key="4">
    <source>
        <dbReference type="ARBA" id="ARBA00022801"/>
    </source>
</evidence>
<comment type="caution">
    <text evidence="13">The sequence shown here is derived from an EMBL/GenBank/DDBJ whole genome shotgun (WGS) entry which is preliminary data.</text>
</comment>
<dbReference type="GO" id="GO:0005524">
    <property type="term" value="F:ATP binding"/>
    <property type="evidence" value="ECO:0007669"/>
    <property type="project" value="UniProtKB-KW"/>
</dbReference>
<dbReference type="Gene3D" id="3.40.50.300">
    <property type="entry name" value="P-loop containing nucleotide triphosphate hydrolases"/>
    <property type="match status" value="1"/>
</dbReference>
<dbReference type="InterPro" id="IPR011604">
    <property type="entry name" value="PDDEXK-like_dom_sf"/>
</dbReference>
<reference evidence="13 14" key="1">
    <citation type="submission" date="2021-06" db="EMBL/GenBank/DDBJ databases">
        <title>New haloarchaea isolates fom saline soil.</title>
        <authorList>
            <person name="Duran-Viseras A."/>
            <person name="Sanchez-Porro C.S."/>
            <person name="Ventosa A."/>
        </authorList>
    </citation>
    <scope>NUCLEOTIDE SEQUENCE [LARGE SCALE GENOMIC DNA]</scope>
    <source>
        <strain evidence="13 14">JCM 183640</strain>
    </source>
</reference>
<evidence type="ECO:0000256" key="9">
    <source>
        <dbReference type="ARBA" id="ARBA00023204"/>
    </source>
</evidence>
<accession>A0A8J7Y8J6</accession>
<dbReference type="OrthoDB" id="203178at2157"/>
<keyword evidence="14" id="KW-1185">Reference proteome</keyword>
<keyword evidence="6" id="KW-0269">Exonuclease</keyword>
<dbReference type="PANTHER" id="PTHR11070">
    <property type="entry name" value="UVRD / RECB / PCRA DNA HELICASE FAMILY MEMBER"/>
    <property type="match status" value="1"/>
</dbReference>
<dbReference type="InterPro" id="IPR011335">
    <property type="entry name" value="Restrct_endonuc-II-like"/>
</dbReference>
<organism evidence="13 14">
    <name type="scientific">Haloarcula limicola</name>
    <dbReference type="NCBI Taxonomy" id="1429915"/>
    <lineage>
        <taxon>Archaea</taxon>
        <taxon>Methanobacteriati</taxon>
        <taxon>Methanobacteriota</taxon>
        <taxon>Stenosarchaea group</taxon>
        <taxon>Halobacteria</taxon>
        <taxon>Halobacteriales</taxon>
        <taxon>Haloarculaceae</taxon>
        <taxon>Haloarcula</taxon>
    </lineage>
</organism>
<dbReference type="InterPro" id="IPR000212">
    <property type="entry name" value="DNA_helicase_UvrD/REP"/>
</dbReference>
<evidence type="ECO:0000256" key="3">
    <source>
        <dbReference type="ARBA" id="ARBA00022763"/>
    </source>
</evidence>
<dbReference type="RefSeq" id="WP_162319367.1">
    <property type="nucleotide sequence ID" value="NZ_JAHQXF010000004.1"/>
</dbReference>
<keyword evidence="1" id="KW-0540">Nuclease</keyword>
<keyword evidence="8" id="KW-0238">DNA-binding</keyword>